<dbReference type="Proteomes" id="UP001549691">
    <property type="component" value="Unassembled WGS sequence"/>
</dbReference>
<evidence type="ECO:0000313" key="3">
    <source>
        <dbReference type="Proteomes" id="UP001549691"/>
    </source>
</evidence>
<dbReference type="RefSeq" id="WP_354600521.1">
    <property type="nucleotide sequence ID" value="NZ_JBEWZI010000006.1"/>
</dbReference>
<organism evidence="2 3">
    <name type="scientific">Uliginosibacterium flavum</name>
    <dbReference type="NCBI Taxonomy" id="1396831"/>
    <lineage>
        <taxon>Bacteria</taxon>
        <taxon>Pseudomonadati</taxon>
        <taxon>Pseudomonadota</taxon>
        <taxon>Betaproteobacteria</taxon>
        <taxon>Rhodocyclales</taxon>
        <taxon>Zoogloeaceae</taxon>
        <taxon>Uliginosibacterium</taxon>
    </lineage>
</organism>
<evidence type="ECO:0000256" key="1">
    <source>
        <dbReference type="SAM" id="SignalP"/>
    </source>
</evidence>
<feature type="chain" id="PRO_5046514580" description="Transporter" evidence="1">
    <location>
        <begin position="20"/>
        <end position="233"/>
    </location>
</feature>
<gene>
    <name evidence="2" type="ORF">ABXR19_07670</name>
</gene>
<keyword evidence="1" id="KW-0732">Signal</keyword>
<keyword evidence="3" id="KW-1185">Reference proteome</keyword>
<feature type="signal peptide" evidence="1">
    <location>
        <begin position="1"/>
        <end position="19"/>
    </location>
</feature>
<proteinExistence type="predicted"/>
<name>A0ABV2TJG5_9RHOO</name>
<evidence type="ECO:0000313" key="2">
    <source>
        <dbReference type="EMBL" id="MET7014065.1"/>
    </source>
</evidence>
<protein>
    <recommendedName>
        <fullName evidence="4">Transporter</fullName>
    </recommendedName>
</protein>
<sequence>MKKALLLASLLSASLPAFAGRPLATDDAGTVGDKQCQFEVWRERSKETSSGVAAPACGLGEFELGAEFDRTKLPDEQTKTAQGVALKWAPEMLKFGPVGFGAKLWTGRARVNPAGEDEKGGWQPVENGALALASWDIGAGFTAHANLGSVRDRIEHQNVRLANLALSYAPHERVLLFAEAQNVQRAGTTQSTGLRLWAIPEKLGIDLTASRVAGVSNSNSFGVGFGWYGILGD</sequence>
<dbReference type="SUPFAM" id="SSF56935">
    <property type="entry name" value="Porins"/>
    <property type="match status" value="1"/>
</dbReference>
<evidence type="ECO:0008006" key="4">
    <source>
        <dbReference type="Google" id="ProtNLM"/>
    </source>
</evidence>
<accession>A0ABV2TJG5</accession>
<dbReference type="EMBL" id="JBEWZI010000006">
    <property type="protein sequence ID" value="MET7014065.1"/>
    <property type="molecule type" value="Genomic_DNA"/>
</dbReference>
<reference evidence="2 3" key="1">
    <citation type="submission" date="2024-07" db="EMBL/GenBank/DDBJ databases">
        <title>Uliginosibacterium flavum JJ3220;KACC:17644.</title>
        <authorList>
            <person name="Kim M.K."/>
        </authorList>
    </citation>
    <scope>NUCLEOTIDE SEQUENCE [LARGE SCALE GENOMIC DNA]</scope>
    <source>
        <strain evidence="2 3">KACC:17644</strain>
    </source>
</reference>
<comment type="caution">
    <text evidence="2">The sequence shown here is derived from an EMBL/GenBank/DDBJ whole genome shotgun (WGS) entry which is preliminary data.</text>
</comment>